<feature type="domain" description="AMP-dependent synthetase/ligase" evidence="1">
    <location>
        <begin position="175"/>
        <end position="258"/>
    </location>
</feature>
<evidence type="ECO:0000313" key="4">
    <source>
        <dbReference type="Proteomes" id="UP000037020"/>
    </source>
</evidence>
<dbReference type="Gene3D" id="3.30.559.10">
    <property type="entry name" value="Chloramphenicol acetyltransferase-like domain"/>
    <property type="match status" value="1"/>
</dbReference>
<evidence type="ECO:0000313" key="3">
    <source>
        <dbReference type="EMBL" id="KOG53221.1"/>
    </source>
</evidence>
<dbReference type="SUPFAM" id="SSF56801">
    <property type="entry name" value="Acetyl-CoA synthetase-like"/>
    <property type="match status" value="1"/>
</dbReference>
<gene>
    <name evidence="3" type="ORF">ADK38_44195</name>
</gene>
<dbReference type="Gene3D" id="3.30.559.30">
    <property type="entry name" value="Nonribosomal peptide synthetase, condensation domain"/>
    <property type="match status" value="1"/>
</dbReference>
<dbReference type="InterPro" id="IPR042099">
    <property type="entry name" value="ANL_N_sf"/>
</dbReference>
<dbReference type="SUPFAM" id="SSF52777">
    <property type="entry name" value="CoA-dependent acyltransferases"/>
    <property type="match status" value="1"/>
</dbReference>
<dbReference type="InterPro" id="IPR023213">
    <property type="entry name" value="CAT-like_dom_sf"/>
</dbReference>
<evidence type="ECO:0000259" key="2">
    <source>
        <dbReference type="Pfam" id="PF00668"/>
    </source>
</evidence>
<accession>A0ABR5ISG3</accession>
<comment type="caution">
    <text evidence="3">The sequence shown here is derived from an EMBL/GenBank/DDBJ whole genome shotgun (WGS) entry which is preliminary data.</text>
</comment>
<feature type="non-terminal residue" evidence="3">
    <location>
        <position position="258"/>
    </location>
</feature>
<dbReference type="Pfam" id="PF00501">
    <property type="entry name" value="AMP-binding"/>
    <property type="match status" value="1"/>
</dbReference>
<proteinExistence type="predicted"/>
<dbReference type="InterPro" id="IPR001242">
    <property type="entry name" value="Condensation_dom"/>
</dbReference>
<dbReference type="Gene3D" id="3.40.50.12780">
    <property type="entry name" value="N-terminal domain of ligase-like"/>
    <property type="match status" value="1"/>
</dbReference>
<feature type="domain" description="Condensation" evidence="2">
    <location>
        <begin position="1"/>
        <end position="156"/>
    </location>
</feature>
<dbReference type="PANTHER" id="PTHR45527">
    <property type="entry name" value="NONRIBOSOMAL PEPTIDE SYNTHETASE"/>
    <property type="match status" value="1"/>
</dbReference>
<evidence type="ECO:0000259" key="1">
    <source>
        <dbReference type="Pfam" id="PF00501"/>
    </source>
</evidence>
<dbReference type="EMBL" id="LGUT01004353">
    <property type="protein sequence ID" value="KOG53221.1"/>
    <property type="molecule type" value="Genomic_DNA"/>
</dbReference>
<dbReference type="Pfam" id="PF00668">
    <property type="entry name" value="Condensation"/>
    <property type="match status" value="1"/>
</dbReference>
<dbReference type="PANTHER" id="PTHR45527:SF1">
    <property type="entry name" value="FATTY ACID SYNTHASE"/>
    <property type="match status" value="1"/>
</dbReference>
<dbReference type="Proteomes" id="UP000037020">
    <property type="component" value="Unassembled WGS sequence"/>
</dbReference>
<sequence>LFINTLPLRARLRPAEPLARFLARVQEEQSRLLDHQHLGLADIQRQAGIGELFDTSLVFENFPLDQAREQTGAAPGGLRVSAAESTSANHYTLSLVAMPHSSLGFRFFYQPDLLSEADVETIGDRLLQVLDAFTADPDLPVGRTGVLRDDERHQLLDGWNDTAREVPAATLPELFEAQAARTPDAPALMEGDTSLTYAELNARANRLARALVGRGVGPEQFVAIVLPRSAENVVAMLAVLKAGGAYVPVDPEYPDERI</sequence>
<evidence type="ECO:0008006" key="5">
    <source>
        <dbReference type="Google" id="ProtNLM"/>
    </source>
</evidence>
<dbReference type="InterPro" id="IPR000873">
    <property type="entry name" value="AMP-dep_synth/lig_dom"/>
</dbReference>
<feature type="non-terminal residue" evidence="3">
    <location>
        <position position="1"/>
    </location>
</feature>
<reference evidence="3 4" key="1">
    <citation type="submission" date="2015-07" db="EMBL/GenBank/DDBJ databases">
        <authorList>
            <person name="Ju K.-S."/>
            <person name="Doroghazi J.R."/>
            <person name="Metcalf W.W."/>
        </authorList>
    </citation>
    <scope>NUCLEOTIDE SEQUENCE [LARGE SCALE GENOMIC DNA]</scope>
    <source>
        <strain evidence="3 4">NRRL B-3589</strain>
    </source>
</reference>
<organism evidence="3 4">
    <name type="scientific">Streptomyces varsoviensis</name>
    <dbReference type="NCBI Taxonomy" id="67373"/>
    <lineage>
        <taxon>Bacteria</taxon>
        <taxon>Bacillati</taxon>
        <taxon>Actinomycetota</taxon>
        <taxon>Actinomycetes</taxon>
        <taxon>Kitasatosporales</taxon>
        <taxon>Streptomycetaceae</taxon>
        <taxon>Streptomyces</taxon>
    </lineage>
</organism>
<name>A0ABR5ISG3_9ACTN</name>
<keyword evidence="4" id="KW-1185">Reference proteome</keyword>
<protein>
    <recommendedName>
        <fullName evidence="5">AMP-dependent synthetase/ligase domain-containing protein</fullName>
    </recommendedName>
</protein>